<evidence type="ECO:0008006" key="3">
    <source>
        <dbReference type="Google" id="ProtNLM"/>
    </source>
</evidence>
<organism evidence="1 2">
    <name type="scientific">Glycomyces buryatensis</name>
    <dbReference type="NCBI Taxonomy" id="2570927"/>
    <lineage>
        <taxon>Bacteria</taxon>
        <taxon>Bacillati</taxon>
        <taxon>Actinomycetota</taxon>
        <taxon>Actinomycetes</taxon>
        <taxon>Glycomycetales</taxon>
        <taxon>Glycomycetaceae</taxon>
        <taxon>Glycomyces</taxon>
    </lineage>
</organism>
<comment type="caution">
    <text evidence="1">The sequence shown here is derived from an EMBL/GenBank/DDBJ whole genome shotgun (WGS) entry which is preliminary data.</text>
</comment>
<gene>
    <name evidence="1" type="ORF">FAB82_23540</name>
</gene>
<reference evidence="1 2" key="2">
    <citation type="submission" date="2019-05" db="EMBL/GenBank/DDBJ databases">
        <title>Glycomyces buryatensis sp. nov.</title>
        <authorList>
            <person name="Nikitina E."/>
        </authorList>
    </citation>
    <scope>NUCLEOTIDE SEQUENCE [LARGE SCALE GENOMIC DNA]</scope>
    <source>
        <strain evidence="1 2">18</strain>
    </source>
</reference>
<dbReference type="EMBL" id="STGY01000076">
    <property type="protein sequence ID" value="THV35238.1"/>
    <property type="molecule type" value="Genomic_DNA"/>
</dbReference>
<name>A0A4S8PUW7_9ACTN</name>
<proteinExistence type="predicted"/>
<evidence type="ECO:0000313" key="2">
    <source>
        <dbReference type="Proteomes" id="UP000308760"/>
    </source>
</evidence>
<dbReference type="GO" id="GO:0005975">
    <property type="term" value="P:carbohydrate metabolic process"/>
    <property type="evidence" value="ECO:0007669"/>
    <property type="project" value="InterPro"/>
</dbReference>
<dbReference type="SUPFAM" id="SSF48208">
    <property type="entry name" value="Six-hairpin glycosidases"/>
    <property type="match status" value="1"/>
</dbReference>
<reference evidence="2" key="1">
    <citation type="submission" date="2019-04" db="EMBL/GenBank/DDBJ databases">
        <title>Nocardioides xinjiangensis sp. nov.</title>
        <authorList>
            <person name="Liu S."/>
        </authorList>
    </citation>
    <scope>NUCLEOTIDE SEQUENCE [LARGE SCALE GENOMIC DNA]</scope>
    <source>
        <strain evidence="2">18</strain>
    </source>
</reference>
<dbReference type="InterPro" id="IPR008928">
    <property type="entry name" value="6-hairpin_glycosidase_sf"/>
</dbReference>
<evidence type="ECO:0000313" key="1">
    <source>
        <dbReference type="EMBL" id="THV35238.1"/>
    </source>
</evidence>
<dbReference type="AlphaFoldDB" id="A0A4S8PUW7"/>
<accession>A0A4S8PUW7</accession>
<protein>
    <recommendedName>
        <fullName evidence="3">Linalool dehydratase/isomerase domain-containing protein</fullName>
    </recommendedName>
</protein>
<dbReference type="OrthoDB" id="2527609at2"/>
<sequence>MSTQDSRPSPDTAALARWMRTWIGGEGQIRGFHNHSVWGTNPATFMDFTSGHQAFAAPATAAFAEALARRPDERALAMWRRMMLFQARTVQTDGQFRHIGFQVGESATTGLIHNMAGCIGLLEGLRHAQHLLEPGEVDEVLQAVRANLDACRVYGGGRPTETGTVNQEYARVWAKLRYTELSGDDRYADELEADLDDLVRLSRVPGVPDDDCAGTYRQPADRADGGILEPAEYYGLMIVPLVLGAQRFSRPDFLEEAVRLSLHVSRSAWTDNAGSTRFHRYWYVRGDTVLLSTEPMLIAGMGLTLYGIEEVLSETANPELEGFAAACLATYARYQTPAGYFASATGWHNEADVAPSTAWHAHDLMFLIRHTETPESFWDSVFAESDRQSVLLSDRAYWVEDGVHWCILSPFTAGDLSIYGRKDRDTFARSFFSWTDKEPLPEELEFAEAPVFLTADDGIYRLDESDRKTDISVLGSIPYRGHVQQS</sequence>
<keyword evidence="2" id="KW-1185">Reference proteome</keyword>
<dbReference type="RefSeq" id="WP_136537009.1">
    <property type="nucleotide sequence ID" value="NZ_STGY01000076.1"/>
</dbReference>
<dbReference type="Proteomes" id="UP000308760">
    <property type="component" value="Unassembled WGS sequence"/>
</dbReference>